<dbReference type="Proteomes" id="UP001652409">
    <property type="component" value="Unassembled WGS sequence"/>
</dbReference>
<evidence type="ECO:0000313" key="2">
    <source>
        <dbReference type="EMBL" id="MCU6765465.1"/>
    </source>
</evidence>
<proteinExistence type="predicted"/>
<comment type="caution">
    <text evidence="2">The sequence shown here is derived from an EMBL/GenBank/DDBJ whole genome shotgun (WGS) entry which is preliminary data.</text>
</comment>
<organism evidence="2 3">
    <name type="scientific">Blautia ammoniilytica</name>
    <dbReference type="NCBI Taxonomy" id="2981782"/>
    <lineage>
        <taxon>Bacteria</taxon>
        <taxon>Bacillati</taxon>
        <taxon>Bacillota</taxon>
        <taxon>Clostridia</taxon>
        <taxon>Lachnospirales</taxon>
        <taxon>Lachnospiraceae</taxon>
        <taxon>Blautia</taxon>
    </lineage>
</organism>
<accession>A0ABT2TTF3</accession>
<feature type="chain" id="PRO_5047451067" evidence="1">
    <location>
        <begin position="21"/>
        <end position="583"/>
    </location>
</feature>
<dbReference type="RefSeq" id="WP_055230837.1">
    <property type="nucleotide sequence ID" value="NZ_JAOQJL010000014.1"/>
</dbReference>
<evidence type="ECO:0000256" key="1">
    <source>
        <dbReference type="SAM" id="SignalP"/>
    </source>
</evidence>
<protein>
    <submittedName>
        <fullName evidence="2">Uncharacterized protein</fullName>
    </submittedName>
</protein>
<name>A0ABT2TTF3_9FIRM</name>
<evidence type="ECO:0000313" key="3">
    <source>
        <dbReference type="Proteomes" id="UP001652409"/>
    </source>
</evidence>
<reference evidence="2 3" key="1">
    <citation type="journal article" date="2021" name="ISME Commun">
        <title>Automated analysis of genomic sequences facilitates high-throughput and comprehensive description of bacteria.</title>
        <authorList>
            <person name="Hitch T.C.A."/>
        </authorList>
    </citation>
    <scope>NUCLEOTIDE SEQUENCE [LARGE SCALE GENOMIC DNA]</scope>
    <source>
        <strain evidence="2 3">Sanger_23</strain>
    </source>
</reference>
<keyword evidence="3" id="KW-1185">Reference proteome</keyword>
<gene>
    <name evidence="2" type="ORF">OCV61_08560</name>
</gene>
<feature type="signal peptide" evidence="1">
    <location>
        <begin position="1"/>
        <end position="20"/>
    </location>
</feature>
<dbReference type="EMBL" id="JAOQJL010000014">
    <property type="protein sequence ID" value="MCU6765465.1"/>
    <property type="molecule type" value="Genomic_DNA"/>
</dbReference>
<keyword evidence="1" id="KW-0732">Signal</keyword>
<sequence length="583" mass="65988">MKRKVTIGMIALLTNMILYTGCSNSNVSLSNSSPTLPEVNETSIAAAIEQSAMEDGGYRFANAEFESQFSVYATYYIRMAKEYAGWSQSPISPETKSEIEEKFLNASDMDLTDIFCAISLLGSNENLPAKTKENISSYLDSLYDKDLKCYTLFYNGEGNEYIFNIYANYLVDFISSSLNIEMKPIDDWLEKAIEEVFVSDEIIADNSSAYSMFFELAKNHNIEVPETSITAIIQMFENTLDNMDELDNQNIYVPVFLMDYLDFSRFAGYDSSKNHDKVIRVLCDENGVKKDAFVEYDAYGLYATIRALKLANYNFESCVHFREVFNEFDSFLLSEDSYMSPGYVESNFVDTYYVDALIHDLGIDSSNTISQYCIENKPAILESDVLNIYYFLELLQRNDLLELVDAERDEIIQKLSSSIQVLASDPSSINANLPKINGCIKGLKILNENPQFSEEYYDAIVKNFSVSSDQQQKAYDLAGLIEFICLVSPDNIDDSKEYCHQLETTLIQLSSEDVSNKIMLQKMALNVFELSNYVVTSEFNQIVVNTLSQSQDESGLFKGGDSNDDLVSFRSTYDAVVLCESIN</sequence>